<comment type="similarity">
    <text evidence="2">Belongs to the PC-esterase family. TBL subfamily.</text>
</comment>
<dbReference type="Proteomes" id="UP000585474">
    <property type="component" value="Unassembled WGS sequence"/>
</dbReference>
<evidence type="ECO:0000259" key="8">
    <source>
        <dbReference type="Pfam" id="PF14416"/>
    </source>
</evidence>
<name>A0A7J0FKM7_9ERIC</name>
<accession>A0A7J0FKM7</accession>
<dbReference type="Pfam" id="PF14416">
    <property type="entry name" value="PMR5N"/>
    <property type="match status" value="1"/>
</dbReference>
<dbReference type="GO" id="GO:0016020">
    <property type="term" value="C:membrane"/>
    <property type="evidence" value="ECO:0007669"/>
    <property type="project" value="UniProtKB-SubCell"/>
</dbReference>
<comment type="caution">
    <text evidence="9">The sequence shown here is derived from an EMBL/GenBank/DDBJ whole genome shotgun (WGS) entry which is preliminary data.</text>
</comment>
<evidence type="ECO:0000259" key="7">
    <source>
        <dbReference type="Pfam" id="PF13839"/>
    </source>
</evidence>
<dbReference type="GO" id="GO:0016413">
    <property type="term" value="F:O-acetyltransferase activity"/>
    <property type="evidence" value="ECO:0007669"/>
    <property type="project" value="InterPro"/>
</dbReference>
<evidence type="ECO:0000256" key="1">
    <source>
        <dbReference type="ARBA" id="ARBA00004167"/>
    </source>
</evidence>
<dbReference type="GO" id="GO:0005794">
    <property type="term" value="C:Golgi apparatus"/>
    <property type="evidence" value="ECO:0007669"/>
    <property type="project" value="TreeGrafter"/>
</dbReference>
<sequence length="349" mass="39855">MSDSDHIIEIARFSLVVLVVVVDLANVRKCLGACDLFHGSWVRDPSYPLYNASTCPFIEKEFNCQKNGRPDLNYLKYRWQPSGCNLPREKHYVCWGFAEQRPVAVIDMLALYNARPNLTYSLTRMGRISTFTIKDYGVKVLLDRNMFLVDIVKESKGRILKLESIEGGKNWKGMNVLIFNTWHWWNYRNAHQPWDYIQVGNKVMKDMDRMVAFERALSTWGGWVDSHIDPAKTMLFFQGISPNHYNGSEWNQPEANKCRGQTTPVPGSTYPGQFPPAVLVVKRALAKIRKPVTLLDITTLSLLRKDGHPSIYGNGGANGTDCTHWCVAGVPDTWNQILYNIVSHKKNEL</sequence>
<evidence type="ECO:0000256" key="5">
    <source>
        <dbReference type="ARBA" id="ARBA00022989"/>
    </source>
</evidence>
<comment type="subcellular location">
    <subcellularLocation>
        <location evidence="1">Membrane</location>
        <topology evidence="1">Single-pass membrane protein</topology>
    </subcellularLocation>
</comment>
<dbReference type="PANTHER" id="PTHR32285">
    <property type="entry name" value="PROTEIN TRICHOME BIREFRINGENCE-LIKE 9-RELATED"/>
    <property type="match status" value="1"/>
</dbReference>
<evidence type="ECO:0000313" key="9">
    <source>
        <dbReference type="EMBL" id="GFY99252.1"/>
    </source>
</evidence>
<evidence type="ECO:0000256" key="4">
    <source>
        <dbReference type="ARBA" id="ARBA00022968"/>
    </source>
</evidence>
<gene>
    <name evidence="9" type="ORF">Acr_13g0006530</name>
</gene>
<dbReference type="InterPro" id="IPR029962">
    <property type="entry name" value="TBL"/>
</dbReference>
<dbReference type="Pfam" id="PF13839">
    <property type="entry name" value="PC-Esterase"/>
    <property type="match status" value="1"/>
</dbReference>
<proteinExistence type="inferred from homology"/>
<organism evidence="9 10">
    <name type="scientific">Actinidia rufa</name>
    <dbReference type="NCBI Taxonomy" id="165716"/>
    <lineage>
        <taxon>Eukaryota</taxon>
        <taxon>Viridiplantae</taxon>
        <taxon>Streptophyta</taxon>
        <taxon>Embryophyta</taxon>
        <taxon>Tracheophyta</taxon>
        <taxon>Spermatophyta</taxon>
        <taxon>Magnoliopsida</taxon>
        <taxon>eudicotyledons</taxon>
        <taxon>Gunneridae</taxon>
        <taxon>Pentapetalae</taxon>
        <taxon>asterids</taxon>
        <taxon>Ericales</taxon>
        <taxon>Actinidiaceae</taxon>
        <taxon>Actinidia</taxon>
    </lineage>
</organism>
<evidence type="ECO:0000256" key="3">
    <source>
        <dbReference type="ARBA" id="ARBA00022692"/>
    </source>
</evidence>
<keyword evidence="6" id="KW-0472">Membrane</keyword>
<keyword evidence="4" id="KW-0735">Signal-anchor</keyword>
<dbReference type="OrthoDB" id="630188at2759"/>
<dbReference type="InterPro" id="IPR026057">
    <property type="entry name" value="TBL_C"/>
</dbReference>
<evidence type="ECO:0000313" key="10">
    <source>
        <dbReference type="Proteomes" id="UP000585474"/>
    </source>
</evidence>
<evidence type="ECO:0000256" key="2">
    <source>
        <dbReference type="ARBA" id="ARBA00007727"/>
    </source>
</evidence>
<keyword evidence="3" id="KW-0812">Transmembrane</keyword>
<keyword evidence="10" id="KW-1185">Reference proteome</keyword>
<feature type="domain" description="Trichome birefringence-like N-terminal" evidence="8">
    <location>
        <begin position="33"/>
        <end position="85"/>
    </location>
</feature>
<dbReference type="InterPro" id="IPR025846">
    <property type="entry name" value="TBL_N"/>
</dbReference>
<dbReference type="PANTHER" id="PTHR32285:SF58">
    <property type="entry name" value="PROTEIN TRICHOME BIREFRINGENCE-LIKE 41"/>
    <property type="match status" value="1"/>
</dbReference>
<keyword evidence="5" id="KW-1133">Transmembrane helix</keyword>
<reference evidence="9 10" key="1">
    <citation type="submission" date="2019-07" db="EMBL/GenBank/DDBJ databases">
        <title>De Novo Assembly of kiwifruit Actinidia rufa.</title>
        <authorList>
            <person name="Sugita-Konishi S."/>
            <person name="Sato K."/>
            <person name="Mori E."/>
            <person name="Abe Y."/>
            <person name="Kisaki G."/>
            <person name="Hamano K."/>
            <person name="Suezawa K."/>
            <person name="Otani M."/>
            <person name="Fukuda T."/>
            <person name="Manabe T."/>
            <person name="Gomi K."/>
            <person name="Tabuchi M."/>
            <person name="Akimitsu K."/>
            <person name="Kataoka I."/>
        </authorList>
    </citation>
    <scope>NUCLEOTIDE SEQUENCE [LARGE SCALE GENOMIC DNA]</scope>
    <source>
        <strain evidence="10">cv. Fuchu</strain>
    </source>
</reference>
<protein>
    <submittedName>
        <fullName evidence="9">Similar to TRICHOME BIREFRINGENCE-LIKE 41</fullName>
    </submittedName>
</protein>
<feature type="domain" description="Trichome birefringence-like C-terminal" evidence="7">
    <location>
        <begin position="114"/>
        <end position="340"/>
    </location>
</feature>
<dbReference type="EMBL" id="BJWL01000013">
    <property type="protein sequence ID" value="GFY99252.1"/>
    <property type="molecule type" value="Genomic_DNA"/>
</dbReference>
<evidence type="ECO:0000256" key="6">
    <source>
        <dbReference type="ARBA" id="ARBA00023136"/>
    </source>
</evidence>
<dbReference type="AlphaFoldDB" id="A0A7J0FKM7"/>